<evidence type="ECO:0000313" key="4">
    <source>
        <dbReference type="Proteomes" id="UP001153076"/>
    </source>
</evidence>
<dbReference type="EMBL" id="JAKOGI010000762">
    <property type="protein sequence ID" value="KAJ8430736.1"/>
    <property type="molecule type" value="Genomic_DNA"/>
</dbReference>
<feature type="compositionally biased region" description="Basic and acidic residues" evidence="1">
    <location>
        <begin position="139"/>
        <end position="157"/>
    </location>
</feature>
<evidence type="ECO:0008006" key="5">
    <source>
        <dbReference type="Google" id="ProtNLM"/>
    </source>
</evidence>
<organism evidence="3 4">
    <name type="scientific">Carnegiea gigantea</name>
    <dbReference type="NCBI Taxonomy" id="171969"/>
    <lineage>
        <taxon>Eukaryota</taxon>
        <taxon>Viridiplantae</taxon>
        <taxon>Streptophyta</taxon>
        <taxon>Embryophyta</taxon>
        <taxon>Tracheophyta</taxon>
        <taxon>Spermatophyta</taxon>
        <taxon>Magnoliopsida</taxon>
        <taxon>eudicotyledons</taxon>
        <taxon>Gunneridae</taxon>
        <taxon>Pentapetalae</taxon>
        <taxon>Caryophyllales</taxon>
        <taxon>Cactineae</taxon>
        <taxon>Cactaceae</taxon>
        <taxon>Cactoideae</taxon>
        <taxon>Echinocereeae</taxon>
        <taxon>Carnegiea</taxon>
    </lineage>
</organism>
<name>A0A9Q1JT74_9CARY</name>
<keyword evidence="2" id="KW-1133">Transmembrane helix</keyword>
<evidence type="ECO:0000313" key="3">
    <source>
        <dbReference type="EMBL" id="KAJ8430736.1"/>
    </source>
</evidence>
<sequence length="230" mass="25295">MCADGGPPALNQARCDLVRVDQSLLHGPEMHSKMGTPHRSGALKRSNDSARLIITTITGIVFGFFVGVSFPSASLAKIRLSSRVMSTFDGAFADSNISGGKSLEDLGSTAVPKYEPESDEKERARYQPRVQMAHRRSKRQDQDHLRAVLETESRKQSAGEIPASLRSPEKSPETDMPAGTDTADQPSPHFGRGETHPPETDLRKLTRCTRKSGNVSNRRPVKGYWRLPET</sequence>
<evidence type="ECO:0000256" key="1">
    <source>
        <dbReference type="SAM" id="MobiDB-lite"/>
    </source>
</evidence>
<feature type="transmembrane region" description="Helical" evidence="2">
    <location>
        <begin position="52"/>
        <end position="76"/>
    </location>
</feature>
<gene>
    <name evidence="3" type="ORF">Cgig2_004629</name>
</gene>
<feature type="compositionally biased region" description="Basic and acidic residues" evidence="1">
    <location>
        <begin position="191"/>
        <end position="204"/>
    </location>
</feature>
<feature type="compositionally biased region" description="Basic and acidic residues" evidence="1">
    <location>
        <begin position="114"/>
        <end position="125"/>
    </location>
</feature>
<keyword evidence="2" id="KW-0812">Transmembrane</keyword>
<proteinExistence type="predicted"/>
<dbReference type="AlphaFoldDB" id="A0A9Q1JT74"/>
<evidence type="ECO:0000256" key="2">
    <source>
        <dbReference type="SAM" id="Phobius"/>
    </source>
</evidence>
<comment type="caution">
    <text evidence="3">The sequence shown here is derived from an EMBL/GenBank/DDBJ whole genome shotgun (WGS) entry which is preliminary data.</text>
</comment>
<feature type="region of interest" description="Disordered" evidence="1">
    <location>
        <begin position="99"/>
        <end position="230"/>
    </location>
</feature>
<keyword evidence="4" id="KW-1185">Reference proteome</keyword>
<protein>
    <recommendedName>
        <fullName evidence="5">Transmembrane protein</fullName>
    </recommendedName>
</protein>
<accession>A0A9Q1JT74</accession>
<keyword evidence="2" id="KW-0472">Membrane</keyword>
<dbReference type="Proteomes" id="UP001153076">
    <property type="component" value="Unassembled WGS sequence"/>
</dbReference>
<reference evidence="3" key="1">
    <citation type="submission" date="2022-04" db="EMBL/GenBank/DDBJ databases">
        <title>Carnegiea gigantea Genome sequencing and assembly v2.</title>
        <authorList>
            <person name="Copetti D."/>
            <person name="Sanderson M.J."/>
            <person name="Burquez A."/>
            <person name="Wojciechowski M.F."/>
        </authorList>
    </citation>
    <scope>NUCLEOTIDE SEQUENCE</scope>
    <source>
        <strain evidence="3">SGP5-SGP5p</strain>
        <tissue evidence="3">Aerial part</tissue>
    </source>
</reference>